<dbReference type="PATRIC" id="fig|1212489.4.peg.522"/>
<dbReference type="NCBIfam" id="TIGR01382">
    <property type="entry name" value="PfpI"/>
    <property type="match status" value="1"/>
</dbReference>
<dbReference type="PROSITE" id="PS51276">
    <property type="entry name" value="PEPTIDASE_C56_PFPI"/>
    <property type="match status" value="1"/>
</dbReference>
<dbReference type="Proteomes" id="UP000054736">
    <property type="component" value="Unassembled WGS sequence"/>
</dbReference>
<dbReference type="OrthoDB" id="9792284at2"/>
<accession>A0A0W0TC24</accession>
<dbReference type="InterPro" id="IPR002818">
    <property type="entry name" value="DJ-1/PfpI"/>
</dbReference>
<feature type="domain" description="DJ-1/PfpI" evidence="2">
    <location>
        <begin position="8"/>
        <end position="173"/>
    </location>
</feature>
<keyword evidence="4" id="KW-1185">Reference proteome</keyword>
<dbReference type="EMBL" id="LNXY01000003">
    <property type="protein sequence ID" value="KTC93134.1"/>
    <property type="molecule type" value="Genomic_DNA"/>
</dbReference>
<comment type="similarity">
    <text evidence="1">Belongs to the peptidase C56 family.</text>
</comment>
<dbReference type="SUPFAM" id="SSF52317">
    <property type="entry name" value="Class I glutamine amidotransferase-like"/>
    <property type="match status" value="1"/>
</dbReference>
<evidence type="ECO:0000313" key="4">
    <source>
        <dbReference type="Proteomes" id="UP000054736"/>
    </source>
</evidence>
<dbReference type="InterPro" id="IPR029062">
    <property type="entry name" value="Class_I_gatase-like"/>
</dbReference>
<dbReference type="GO" id="GO:0006508">
    <property type="term" value="P:proteolysis"/>
    <property type="evidence" value="ECO:0007669"/>
    <property type="project" value="UniProtKB-KW"/>
</dbReference>
<keyword evidence="3" id="KW-0645">Protease</keyword>
<dbReference type="GO" id="GO:0008233">
    <property type="term" value="F:peptidase activity"/>
    <property type="evidence" value="ECO:0007669"/>
    <property type="project" value="UniProtKB-KW"/>
</dbReference>
<keyword evidence="3" id="KW-0378">Hydrolase</keyword>
<dbReference type="RefSeq" id="WP_058494855.1">
    <property type="nucleotide sequence ID" value="NZ_CAAAIU010000003.1"/>
</dbReference>
<dbReference type="Pfam" id="PF01965">
    <property type="entry name" value="DJ-1_PfpI"/>
    <property type="match status" value="1"/>
</dbReference>
<dbReference type="Gene3D" id="3.40.50.880">
    <property type="match status" value="1"/>
</dbReference>
<sequence length="185" mass="20544">MNELKGLKVAILAADGFEEVELEKPRKALEREGAKTYLISPENEFVQGWNHLEVGDTFTVDVPLNQANAADYDALLLPGGVVNPDKLRIIPEAINFIKAINKQKKPIAAICHGPSLLINAGVAKDHKVTSWSSIKLDLINAGANWVDEPVVFDDNLVTSRNPQDIPLFNEGMIRLFKLWKKNHNL</sequence>
<dbReference type="PANTHER" id="PTHR42733:SF12">
    <property type="entry name" value="PROTEINASE"/>
    <property type="match status" value="1"/>
</dbReference>
<evidence type="ECO:0000259" key="2">
    <source>
        <dbReference type="Pfam" id="PF01965"/>
    </source>
</evidence>
<name>A0A0W0TC24_9GAMM</name>
<dbReference type="AlphaFoldDB" id="A0A0W0TC24"/>
<protein>
    <submittedName>
        <fullName evidence="3">Intracellular protease, ThiJ/PfpI family</fullName>
    </submittedName>
</protein>
<comment type="caution">
    <text evidence="3">The sequence shown here is derived from an EMBL/GenBank/DDBJ whole genome shotgun (WGS) entry which is preliminary data.</text>
</comment>
<dbReference type="PANTHER" id="PTHR42733">
    <property type="entry name" value="DJ-1 PROTEIN"/>
    <property type="match status" value="1"/>
</dbReference>
<reference evidence="3 4" key="1">
    <citation type="submission" date="2015-11" db="EMBL/GenBank/DDBJ databases">
        <title>Genomic analysis of 38 Legionella species identifies large and diverse effector repertoires.</title>
        <authorList>
            <person name="Burstein D."/>
            <person name="Amaro F."/>
            <person name="Zusman T."/>
            <person name="Lifshitz Z."/>
            <person name="Cohen O."/>
            <person name="Gilbert J.A."/>
            <person name="Pupko T."/>
            <person name="Shuman H.A."/>
            <person name="Segal G."/>
        </authorList>
    </citation>
    <scope>NUCLEOTIDE SEQUENCE [LARGE SCALE GENOMIC DNA]</scope>
    <source>
        <strain evidence="3 4">ATCC 700990</strain>
    </source>
</reference>
<organism evidence="3 4">
    <name type="scientific">Legionella drozanskii LLAP-1</name>
    <dbReference type="NCBI Taxonomy" id="1212489"/>
    <lineage>
        <taxon>Bacteria</taxon>
        <taxon>Pseudomonadati</taxon>
        <taxon>Pseudomonadota</taxon>
        <taxon>Gammaproteobacteria</taxon>
        <taxon>Legionellales</taxon>
        <taxon>Legionellaceae</taxon>
        <taxon>Legionella</taxon>
    </lineage>
</organism>
<dbReference type="InterPro" id="IPR006286">
    <property type="entry name" value="C56_PfpI-like"/>
</dbReference>
<gene>
    <name evidence="3" type="ORF">Ldro_0505</name>
</gene>
<evidence type="ECO:0000313" key="3">
    <source>
        <dbReference type="EMBL" id="KTC93134.1"/>
    </source>
</evidence>
<evidence type="ECO:0000256" key="1">
    <source>
        <dbReference type="ARBA" id="ARBA00008542"/>
    </source>
</evidence>
<dbReference type="STRING" id="1212489.Ldro_0505"/>
<proteinExistence type="inferred from homology"/>
<dbReference type="CDD" id="cd03134">
    <property type="entry name" value="GATase1_PfpI_like"/>
    <property type="match status" value="1"/>
</dbReference>